<feature type="region of interest" description="Disordered" evidence="1">
    <location>
        <begin position="1"/>
        <end position="27"/>
    </location>
</feature>
<evidence type="ECO:0000313" key="2">
    <source>
        <dbReference type="EMBL" id="MDI1231652.1"/>
    </source>
</evidence>
<sequence length="712" mass="81755">MGRKSRTPAKLNPQSSNEITPSSEESDLPQLKQFIDIENGRSGKDLEITRFYLSTPTKEEAIAAKCLGRILIGGNAGRTGFKSVAIGDYAREKVSELFGQGLSRLLIHLLDKKNMSKNSVNNLASSFRHFINFLSDIYVNNLDNFSIYSIKYDDWEKYREYIENSILKDKRNTFKIPHSIFSDFSPTSFNGSINRITSKSINKRTSSFLEGNGAYSDAVMYQLLALFIFRFERQVEYMEHYESLCNETMGGDWLRPGQNAICLNDPKNKKLTDQFVLIDKLLSDINGYKRILDHKLIWFKLGNRRNKSFIAKIFSFIHGSESLKDKYTSYKLWEKNEHFPYSLDLNDGKLGANDNIFGLYVKRSVSEDKTGSMNQMAFYLANIVMIYTGLNKEVVLSWPSLVNGKSILDQNDSLFIRDDGHGREIEISGIKARTGAKTKDKPIRIAIVIGSPLFNMLKEYEKHAKTNSNGPFFEFNSKSFTKTWGGRTDTFKKYSIIDDNGELLSTLNTTKFRKVFASTKMLEHLSGIKNKQDLADLLRRDLDHKNFDVTLSHYILRSQHATSVLDLAIVAITSEKIRQALEFKGVIEINQEPKTENLVYLCECADPLNPTHGFAIAKKCTYYDLCLGCKQSIVFEMHLPYICYRILQYETRRIEMGNEWSAIFEDKWMIAHDALNKYKNQDKENGERLIKNAWQTARSNETLLPPIIMTKF</sequence>
<dbReference type="EMBL" id="JAQSDF010000036">
    <property type="protein sequence ID" value="MDI1231652.1"/>
    <property type="molecule type" value="Genomic_DNA"/>
</dbReference>
<accession>A0AA43TLZ0</accession>
<comment type="caution">
    <text evidence="2">The sequence shown here is derived from an EMBL/GenBank/DDBJ whole genome shotgun (WGS) entry which is preliminary data.</text>
</comment>
<name>A0AA43TLZ0_9GAMM</name>
<dbReference type="AlphaFoldDB" id="A0AA43TLZ0"/>
<reference evidence="2" key="1">
    <citation type="submission" date="2023-01" db="EMBL/GenBank/DDBJ databases">
        <title>Biogeochemical cycle of methane in antarctic sediments.</title>
        <authorList>
            <person name="Roldan D.M."/>
            <person name="Menes R.J."/>
        </authorList>
    </citation>
    <scope>NUCLEOTIDE SEQUENCE [LARGE SCALE GENOMIC DNA]</scope>
    <source>
        <strain evidence="2">K-2018 MAG008</strain>
    </source>
</reference>
<keyword evidence="3" id="KW-1185">Reference proteome</keyword>
<gene>
    <name evidence="2" type="ORF">PSU93_10925</name>
</gene>
<dbReference type="Proteomes" id="UP001160519">
    <property type="component" value="Unassembled WGS sequence"/>
</dbReference>
<evidence type="ECO:0008006" key="4">
    <source>
        <dbReference type="Google" id="ProtNLM"/>
    </source>
</evidence>
<evidence type="ECO:0000313" key="3">
    <source>
        <dbReference type="Proteomes" id="UP001160519"/>
    </source>
</evidence>
<protein>
    <recommendedName>
        <fullName evidence="4">Integrase</fullName>
    </recommendedName>
</protein>
<evidence type="ECO:0000256" key="1">
    <source>
        <dbReference type="SAM" id="MobiDB-lite"/>
    </source>
</evidence>
<feature type="compositionally biased region" description="Polar residues" evidence="1">
    <location>
        <begin position="12"/>
        <end position="23"/>
    </location>
</feature>
<proteinExistence type="predicted"/>
<organism evidence="2 3">
    <name type="scientific">Candidatus Methylobacter titanis</name>
    <dbReference type="NCBI Taxonomy" id="3053457"/>
    <lineage>
        <taxon>Bacteria</taxon>
        <taxon>Pseudomonadati</taxon>
        <taxon>Pseudomonadota</taxon>
        <taxon>Gammaproteobacteria</taxon>
        <taxon>Methylococcales</taxon>
        <taxon>Methylococcaceae</taxon>
        <taxon>Methylobacter</taxon>
    </lineage>
</organism>